<evidence type="ECO:0000313" key="2">
    <source>
        <dbReference type="EMBL" id="MBE3607932.1"/>
    </source>
</evidence>
<dbReference type="EMBL" id="LIWG01000003">
    <property type="protein sequence ID" value="MBE3607932.1"/>
    <property type="molecule type" value="Genomic_DNA"/>
</dbReference>
<organism evidence="2 3">
    <name type="scientific">Campylobacter californiensis</name>
    <dbReference type="NCBI Taxonomy" id="1032243"/>
    <lineage>
        <taxon>Bacteria</taxon>
        <taxon>Pseudomonadati</taxon>
        <taxon>Campylobacterota</taxon>
        <taxon>Epsilonproteobacteria</taxon>
        <taxon>Campylobacterales</taxon>
        <taxon>Campylobacteraceae</taxon>
        <taxon>Campylobacter</taxon>
    </lineage>
</organism>
<sequence>MIEKLKSNLKIYKDSDGLLTSMKSLAFEYCKDVKGVKSGELKDALQTKMSEVLLSLQEENLASAKNLKNAMEGLNQALVGDKEDELFALYDKRDEILNAIKLKQEEIKNTLKLSFETAEEVVAKNDFEGKEEILNLLNNAIIRETRMLGILKESAQSAFLTTIERAEDVNDTILQIAKNMTYVAILGGEFSKNRMLEISKTIIVAACEVANEGHIFSKELVDGSVNGAKEGILKAIEKLKDENKFAPDELKLNSELAQLDKIDEDFIAMLRHIDDISDGSAKNEIYNILNTELDTNFARLKRMSEQASEEIRNRIEEIKSNPNITSLVNAANEKFNDIKNEFNERSKKFKSEFDSGEKIADFEKKANEKFEELKQMDIKAEAKKFGDRAYKAAKDFLSNIKKDKE</sequence>
<dbReference type="RefSeq" id="WP_170015973.1">
    <property type="nucleotide sequence ID" value="NZ_CP012545.1"/>
</dbReference>
<reference evidence="2 3" key="1">
    <citation type="submission" date="2015-08" db="EMBL/GenBank/DDBJ databases">
        <title>Comparative genomics of the Campylobacter concisus group.</title>
        <authorList>
            <person name="Yee E."/>
            <person name="Chapman M.H."/>
            <person name="Huynh S."/>
            <person name="Bono J.L."/>
            <person name="On S.L."/>
            <person name="St Leger J."/>
            <person name="Foster G."/>
            <person name="Parker C.T."/>
            <person name="Miller W.G."/>
        </authorList>
    </citation>
    <scope>NUCLEOTIDE SEQUENCE [LARGE SCALE GENOMIC DNA]</scope>
    <source>
        <strain evidence="2 3">RM9337</strain>
    </source>
</reference>
<feature type="coiled-coil region" evidence="1">
    <location>
        <begin position="290"/>
        <end position="321"/>
    </location>
</feature>
<name>A0AAW3ZTS1_9BACT</name>
<dbReference type="Proteomes" id="UP000650616">
    <property type="component" value="Unassembled WGS sequence"/>
</dbReference>
<evidence type="ECO:0000256" key="1">
    <source>
        <dbReference type="SAM" id="Coils"/>
    </source>
</evidence>
<evidence type="ECO:0000313" key="3">
    <source>
        <dbReference type="Proteomes" id="UP000650616"/>
    </source>
</evidence>
<comment type="caution">
    <text evidence="2">The sequence shown here is derived from an EMBL/GenBank/DDBJ whole genome shotgun (WGS) entry which is preliminary data.</text>
</comment>
<proteinExistence type="predicted"/>
<keyword evidence="3" id="KW-1185">Reference proteome</keyword>
<dbReference type="AlphaFoldDB" id="A0AAW3ZTS1"/>
<protein>
    <submittedName>
        <fullName evidence="2">Uncharacterized protein</fullName>
    </submittedName>
</protein>
<accession>A0AAW3ZTS1</accession>
<gene>
    <name evidence="2" type="ORF">CCAL9337_04200</name>
</gene>
<keyword evidence="1" id="KW-0175">Coiled coil</keyword>